<evidence type="ECO:0000259" key="3">
    <source>
        <dbReference type="PROSITE" id="PS51387"/>
    </source>
</evidence>
<keyword evidence="1" id="KW-0285">Flavoprotein</keyword>
<accession>A0ABQ6GSG7</accession>
<dbReference type="SUPFAM" id="SSF55103">
    <property type="entry name" value="FAD-linked oxidases, C-terminal domain"/>
    <property type="match status" value="1"/>
</dbReference>
<dbReference type="InterPro" id="IPR036318">
    <property type="entry name" value="FAD-bd_PCMH-like_sf"/>
</dbReference>
<dbReference type="Gene3D" id="3.30.465.10">
    <property type="match status" value="1"/>
</dbReference>
<dbReference type="Pfam" id="PF01565">
    <property type="entry name" value="FAD_binding_4"/>
    <property type="match status" value="1"/>
</dbReference>
<gene>
    <name evidence="4" type="ORF">tinsulaeT_16140</name>
</gene>
<evidence type="ECO:0000313" key="5">
    <source>
        <dbReference type="Proteomes" id="UP001157186"/>
    </source>
</evidence>
<dbReference type="PANTHER" id="PTHR43762">
    <property type="entry name" value="L-GULONOLACTONE OXIDASE"/>
    <property type="match status" value="1"/>
</dbReference>
<dbReference type="InterPro" id="IPR016169">
    <property type="entry name" value="FAD-bd_PCMH_sub2"/>
</dbReference>
<proteinExistence type="predicted"/>
<dbReference type="InterPro" id="IPR016164">
    <property type="entry name" value="FAD-linked_Oxase-like_C"/>
</dbReference>
<protein>
    <recommendedName>
        <fullName evidence="3">FAD-binding PCMH-type domain-containing protein</fullName>
    </recommendedName>
</protein>
<dbReference type="Proteomes" id="UP001157186">
    <property type="component" value="Unassembled WGS sequence"/>
</dbReference>
<dbReference type="PANTHER" id="PTHR43762:SF1">
    <property type="entry name" value="D-ARABINONO-1,4-LACTONE OXIDASE"/>
    <property type="match status" value="1"/>
</dbReference>
<keyword evidence="5" id="KW-1185">Reference proteome</keyword>
<dbReference type="InterPro" id="IPR006094">
    <property type="entry name" value="Oxid_FAD_bind_N"/>
</dbReference>
<keyword evidence="2" id="KW-0274">FAD</keyword>
<dbReference type="SUPFAM" id="SSF56176">
    <property type="entry name" value="FAD-binding/transporter-associated domain-like"/>
    <property type="match status" value="1"/>
</dbReference>
<feature type="domain" description="FAD-binding PCMH-type" evidence="3">
    <location>
        <begin position="55"/>
        <end position="224"/>
    </location>
</feature>
<comment type="caution">
    <text evidence="4">The sequence shown here is derived from an EMBL/GenBank/DDBJ whole genome shotgun (WGS) entry which is preliminary data.</text>
</comment>
<evidence type="ECO:0000256" key="2">
    <source>
        <dbReference type="ARBA" id="ARBA00022827"/>
    </source>
</evidence>
<evidence type="ECO:0000256" key="1">
    <source>
        <dbReference type="ARBA" id="ARBA00022630"/>
    </source>
</evidence>
<name>A0ABQ6GSG7_9GAMM</name>
<dbReference type="EMBL" id="BSST01000001">
    <property type="protein sequence ID" value="GLX78274.1"/>
    <property type="molecule type" value="Genomic_DNA"/>
</dbReference>
<sequence>MWLQRPVKILKKLGKGMLAFIIFTSIATTLVVWSSGVQYKNIPAKTLTINDITQLNPVTVARIVKPESIDEIASEIASTTGPISIGGGRYSQGGQTSYPDSLHFDMRSFNNVIRLDKEQKLVTVQAGITWRDLQTFIDPYDLSIKIMQTYANFTVGGSLSVNVHGRYIGEGPLVRSVSSIKLILANGKVVNASPHENADLFYAAIGGYGGIGVIAEATLKLVPNVKVERHTSTMKLADYYEHFKTNIRDNKAVVFHNADIYPPDFEAIRNVSWLKTDKPVTEAERLIPKNKEYGWQPKVAGFVADYDVGKWVRQTIFDPIYYAQEAVYWRNYEASYDVNELEPSDRKEYTDALREYFVPVANFSRFAEKMKQIFQKHEVNIINVSIRHALPDPGTLLAWANEEVFAFVVYYRQGTSLIAQQKVKAWSKEIIDAVISEGGAYYLPYQVHASTAQFKKAYPRAEEYFAVKNKVDPNNRFRNKLWQAHYPKNKTPFEQQQAKIAQYYRNEGQTLLTIPEWYLVFNPLEYSNFLSEENNPSDFPFFASIDEYWKLYDKTLALSDNQYPSNDEYMTMLQVIGISTTVEYMYKGAYENTIGRFTHWTADAVTAEENIIRDAHSAYSELIFHQAWYEFDFAYWLKKIWTEPEFFQDNFIRKLERKLFFTLEFGFKELYSGVIKFAAKSAYDESDGKIYLTLHSDKNLEPEQVFPGEILANHDKEYLLSVPRWGGFTSIMPKLAALDVAFTDVSGNYKIAVSFITDKNSPFKPSYGKYLFDSQVVSSQKQKRIIYMVKVSDLAALLNEMRLNDHQIEHIYDY</sequence>
<dbReference type="RefSeq" id="WP_284244161.1">
    <property type="nucleotide sequence ID" value="NZ_BSST01000001.1"/>
</dbReference>
<evidence type="ECO:0000313" key="4">
    <source>
        <dbReference type="EMBL" id="GLX78274.1"/>
    </source>
</evidence>
<dbReference type="PROSITE" id="PS51387">
    <property type="entry name" value="FAD_PCMH"/>
    <property type="match status" value="1"/>
</dbReference>
<dbReference type="InterPro" id="IPR016166">
    <property type="entry name" value="FAD-bd_PCMH"/>
</dbReference>
<organism evidence="4 5">
    <name type="scientific">Thalassotalea insulae</name>
    <dbReference type="NCBI Taxonomy" id="2056778"/>
    <lineage>
        <taxon>Bacteria</taxon>
        <taxon>Pseudomonadati</taxon>
        <taxon>Pseudomonadota</taxon>
        <taxon>Gammaproteobacteria</taxon>
        <taxon>Alteromonadales</taxon>
        <taxon>Colwelliaceae</taxon>
        <taxon>Thalassotalea</taxon>
    </lineage>
</organism>
<reference evidence="4 5" key="1">
    <citation type="submission" date="2023-03" db="EMBL/GenBank/DDBJ databases">
        <title>Draft genome sequence of Thalassotalea insulae KCTC 62186T.</title>
        <authorList>
            <person name="Sawabe T."/>
        </authorList>
    </citation>
    <scope>NUCLEOTIDE SEQUENCE [LARGE SCALE GENOMIC DNA]</scope>
    <source>
        <strain evidence="4 5">KCTC 62186</strain>
    </source>
</reference>
<dbReference type="InterPro" id="IPR010031">
    <property type="entry name" value="FAD_lactone_oxidase-like"/>
</dbReference>